<proteinExistence type="inferred from homology"/>
<dbReference type="AlphaFoldDB" id="A0A372NQ57"/>
<reference evidence="5 6" key="1">
    <citation type="submission" date="2018-08" db="EMBL/GenBank/DDBJ databases">
        <title>Mucilaginibacter sp. MYSH2.</title>
        <authorList>
            <person name="Seo T."/>
        </authorList>
    </citation>
    <scope>NUCLEOTIDE SEQUENCE [LARGE SCALE GENOMIC DNA]</scope>
    <source>
        <strain evidence="5 6">MYSH2</strain>
    </source>
</reference>
<dbReference type="GO" id="GO:0044718">
    <property type="term" value="P:siderophore transmembrane transport"/>
    <property type="evidence" value="ECO:0007669"/>
    <property type="project" value="TreeGrafter"/>
</dbReference>
<protein>
    <recommendedName>
        <fullName evidence="4">TonB-dependent receptor plug domain-containing protein</fullName>
    </recommendedName>
</protein>
<dbReference type="EMBL" id="QWDC01000004">
    <property type="protein sequence ID" value="RFZ90505.1"/>
    <property type="molecule type" value="Genomic_DNA"/>
</dbReference>
<feature type="domain" description="TonB-dependent receptor plug" evidence="4">
    <location>
        <begin position="238"/>
        <end position="303"/>
    </location>
</feature>
<name>A0A372NQ57_9SPHI</name>
<dbReference type="OrthoDB" id="1040521at2"/>
<accession>A0A372NQ57</accession>
<keyword evidence="2" id="KW-0998">Cell outer membrane</keyword>
<sequence>MKKLLLAICLFASVGAMAQESPKSDLPVKWRGTFGDKKPGLVILDGKKYEGQLEDIKADSIKSISVLKDKASTAQYGEEAKDGVIIISTKAAAGTVNILASDASATKSLEPLYIIDGVKADKRRVSAINPQEIESISVLKDANATALYGSEGMNGVVLVTTKAGLKGAKTLIKPDAKLAPPANEPLYVVDGIKTDATKAKAIDPKEIESIDVLKDTSATALYGSEGSNGVIKVTTKAGEKSKSTRVRLDGDMHPRPQPLYIVDGVKSDSTKVKAINPKDIESINVLNGASASAQYGEDGKNGVIQVTTKAGLKDFTVKVGKEYLSKFAKFSKEYKSYLMAHKSDDSRLIYFIYDGTVLSSDKAEDVKQLNMISEKEIDSIIFSSDSQTATGNKPGMVSIKLKTKN</sequence>
<dbReference type="SUPFAM" id="SSF56935">
    <property type="entry name" value="Porins"/>
    <property type="match status" value="4"/>
</dbReference>
<keyword evidence="2" id="KW-1134">Transmembrane beta strand</keyword>
<evidence type="ECO:0000256" key="2">
    <source>
        <dbReference type="PROSITE-ProRule" id="PRU01360"/>
    </source>
</evidence>
<evidence type="ECO:0000313" key="5">
    <source>
        <dbReference type="EMBL" id="RFZ90505.1"/>
    </source>
</evidence>
<organism evidence="5 6">
    <name type="scientific">Mucilaginibacter conchicola</name>
    <dbReference type="NCBI Taxonomy" id="2303333"/>
    <lineage>
        <taxon>Bacteria</taxon>
        <taxon>Pseudomonadati</taxon>
        <taxon>Bacteroidota</taxon>
        <taxon>Sphingobacteriia</taxon>
        <taxon>Sphingobacteriales</taxon>
        <taxon>Sphingobacteriaceae</taxon>
        <taxon>Mucilaginibacter</taxon>
    </lineage>
</organism>
<comment type="similarity">
    <text evidence="2">Belongs to the TonB-dependent receptor family.</text>
</comment>
<keyword evidence="1 3" id="KW-0732">Signal</keyword>
<feature type="domain" description="TonB-dependent receptor plug" evidence="4">
    <location>
        <begin position="110"/>
        <end position="156"/>
    </location>
</feature>
<dbReference type="InterPro" id="IPR023997">
    <property type="entry name" value="TonB-dep_OMP_SusC/RagA_CS"/>
</dbReference>
<dbReference type="Pfam" id="PF07715">
    <property type="entry name" value="Plug"/>
    <property type="match status" value="3"/>
</dbReference>
<keyword evidence="2" id="KW-0472">Membrane</keyword>
<dbReference type="InterPro" id="IPR012910">
    <property type="entry name" value="Plug_dom"/>
</dbReference>
<comment type="caution">
    <text evidence="5">The sequence shown here is derived from an EMBL/GenBank/DDBJ whole genome shotgun (WGS) entry which is preliminary data.</text>
</comment>
<dbReference type="InterPro" id="IPR039426">
    <property type="entry name" value="TonB-dep_rcpt-like"/>
</dbReference>
<evidence type="ECO:0000256" key="1">
    <source>
        <dbReference type="ARBA" id="ARBA00022729"/>
    </source>
</evidence>
<feature type="chain" id="PRO_5016662695" description="TonB-dependent receptor plug domain-containing protein" evidence="3">
    <location>
        <begin position="19"/>
        <end position="405"/>
    </location>
</feature>
<dbReference type="InterPro" id="IPR037066">
    <property type="entry name" value="Plug_dom_sf"/>
</dbReference>
<keyword evidence="6" id="KW-1185">Reference proteome</keyword>
<dbReference type="GO" id="GO:0009279">
    <property type="term" value="C:cell outer membrane"/>
    <property type="evidence" value="ECO:0007669"/>
    <property type="project" value="UniProtKB-SubCell"/>
</dbReference>
<dbReference type="NCBIfam" id="TIGR04057">
    <property type="entry name" value="SusC_RagA_signa"/>
    <property type="match status" value="2"/>
</dbReference>
<dbReference type="PROSITE" id="PS52016">
    <property type="entry name" value="TONB_DEPENDENT_REC_3"/>
    <property type="match status" value="1"/>
</dbReference>
<dbReference type="PANTHER" id="PTHR30069:SF29">
    <property type="entry name" value="HEMOGLOBIN AND HEMOGLOBIN-HAPTOGLOBIN-BINDING PROTEIN 1-RELATED"/>
    <property type="match status" value="1"/>
</dbReference>
<evidence type="ECO:0000259" key="4">
    <source>
        <dbReference type="Pfam" id="PF07715"/>
    </source>
</evidence>
<feature type="domain" description="TonB-dependent receptor plug" evidence="4">
    <location>
        <begin position="183"/>
        <end position="230"/>
    </location>
</feature>
<dbReference type="RefSeq" id="WP_117393917.1">
    <property type="nucleotide sequence ID" value="NZ_QWDC01000004.1"/>
</dbReference>
<dbReference type="GO" id="GO:0015344">
    <property type="term" value="F:siderophore uptake transmembrane transporter activity"/>
    <property type="evidence" value="ECO:0007669"/>
    <property type="project" value="TreeGrafter"/>
</dbReference>
<gene>
    <name evidence="5" type="ORF">D0C36_22250</name>
</gene>
<keyword evidence="2" id="KW-0812">Transmembrane</keyword>
<evidence type="ECO:0000256" key="3">
    <source>
        <dbReference type="SAM" id="SignalP"/>
    </source>
</evidence>
<evidence type="ECO:0000313" key="6">
    <source>
        <dbReference type="Proteomes" id="UP000264217"/>
    </source>
</evidence>
<feature type="signal peptide" evidence="3">
    <location>
        <begin position="1"/>
        <end position="18"/>
    </location>
</feature>
<keyword evidence="2" id="KW-0813">Transport</keyword>
<dbReference type="PANTHER" id="PTHR30069">
    <property type="entry name" value="TONB-DEPENDENT OUTER MEMBRANE RECEPTOR"/>
    <property type="match status" value="1"/>
</dbReference>
<dbReference type="Proteomes" id="UP000264217">
    <property type="component" value="Unassembled WGS sequence"/>
</dbReference>
<dbReference type="Gene3D" id="2.170.130.10">
    <property type="entry name" value="TonB-dependent receptor, plug domain"/>
    <property type="match status" value="4"/>
</dbReference>
<comment type="subcellular location">
    <subcellularLocation>
        <location evidence="2">Cell outer membrane</location>
        <topology evidence="2">Multi-pass membrane protein</topology>
    </subcellularLocation>
</comment>